<evidence type="ECO:0000256" key="2">
    <source>
        <dbReference type="ARBA" id="ARBA00009865"/>
    </source>
</evidence>
<dbReference type="EMBL" id="CAFAAQ010000081">
    <property type="protein sequence ID" value="CAB4808743.1"/>
    <property type="molecule type" value="Genomic_DNA"/>
</dbReference>
<dbReference type="PANTHER" id="PTHR43301">
    <property type="entry name" value="ARABINAN ENDO-1,5-ALPHA-L-ARABINOSIDASE"/>
    <property type="match status" value="1"/>
</dbReference>
<evidence type="ECO:0000256" key="5">
    <source>
        <dbReference type="SAM" id="MobiDB-lite"/>
    </source>
</evidence>
<dbReference type="AlphaFoldDB" id="A0A6J7MZ68"/>
<comment type="pathway">
    <text evidence="1">Glycan metabolism; L-arabinan degradation.</text>
</comment>
<evidence type="ECO:0000313" key="7">
    <source>
        <dbReference type="EMBL" id="CAB4714636.1"/>
    </source>
</evidence>
<protein>
    <submittedName>
        <fullName evidence="9">Unannotated protein</fullName>
    </submittedName>
</protein>
<dbReference type="GO" id="GO:0004553">
    <property type="term" value="F:hydrolase activity, hydrolyzing O-glycosyl compounds"/>
    <property type="evidence" value="ECO:0007669"/>
    <property type="project" value="InterPro"/>
</dbReference>
<keyword evidence="6" id="KW-1133">Transmembrane helix</keyword>
<evidence type="ECO:0000313" key="8">
    <source>
        <dbReference type="EMBL" id="CAB4808743.1"/>
    </source>
</evidence>
<dbReference type="GO" id="GO:0005975">
    <property type="term" value="P:carbohydrate metabolic process"/>
    <property type="evidence" value="ECO:0007669"/>
    <property type="project" value="InterPro"/>
</dbReference>
<dbReference type="SUPFAM" id="SSF75005">
    <property type="entry name" value="Arabinanase/levansucrase/invertase"/>
    <property type="match status" value="1"/>
</dbReference>
<evidence type="ECO:0000256" key="6">
    <source>
        <dbReference type="SAM" id="Phobius"/>
    </source>
</evidence>
<name>A0A6J7MZ68_9ZZZZ</name>
<evidence type="ECO:0000256" key="4">
    <source>
        <dbReference type="ARBA" id="ARBA00023295"/>
    </source>
</evidence>
<dbReference type="EMBL" id="CAEZXS010000256">
    <property type="protein sequence ID" value="CAB4714636.1"/>
    <property type="molecule type" value="Genomic_DNA"/>
</dbReference>
<dbReference type="InterPro" id="IPR050727">
    <property type="entry name" value="GH43_arabinanases"/>
</dbReference>
<dbReference type="EMBL" id="CAFBOG010000103">
    <property type="protein sequence ID" value="CAB4983623.1"/>
    <property type="molecule type" value="Genomic_DNA"/>
</dbReference>
<dbReference type="PANTHER" id="PTHR43301:SF3">
    <property type="entry name" value="ARABINAN ENDO-1,5-ALPHA-L-ARABINOSIDASE A-RELATED"/>
    <property type="match status" value="1"/>
</dbReference>
<keyword evidence="4" id="KW-0326">Glycosidase</keyword>
<reference evidence="9" key="1">
    <citation type="submission" date="2020-05" db="EMBL/GenBank/DDBJ databases">
        <authorList>
            <person name="Chiriac C."/>
            <person name="Salcher M."/>
            <person name="Ghai R."/>
            <person name="Kavagutti S V."/>
        </authorList>
    </citation>
    <scope>NUCLEOTIDE SEQUENCE</scope>
</reference>
<keyword evidence="6" id="KW-0812">Transmembrane</keyword>
<keyword evidence="6" id="KW-0472">Membrane</keyword>
<proteinExistence type="inferred from homology"/>
<evidence type="ECO:0000313" key="9">
    <source>
        <dbReference type="EMBL" id="CAB4983623.1"/>
    </source>
</evidence>
<evidence type="ECO:0000256" key="3">
    <source>
        <dbReference type="ARBA" id="ARBA00022801"/>
    </source>
</evidence>
<dbReference type="Pfam" id="PF04616">
    <property type="entry name" value="Glyco_hydro_43"/>
    <property type="match status" value="1"/>
</dbReference>
<dbReference type="InterPro" id="IPR023296">
    <property type="entry name" value="Glyco_hydro_beta-prop_sf"/>
</dbReference>
<keyword evidence="3" id="KW-0378">Hydrolase</keyword>
<dbReference type="CDD" id="cd08999">
    <property type="entry name" value="GH43_ABN-like"/>
    <property type="match status" value="1"/>
</dbReference>
<organism evidence="9">
    <name type="scientific">freshwater metagenome</name>
    <dbReference type="NCBI Taxonomy" id="449393"/>
    <lineage>
        <taxon>unclassified sequences</taxon>
        <taxon>metagenomes</taxon>
        <taxon>ecological metagenomes</taxon>
    </lineage>
</organism>
<feature type="region of interest" description="Disordered" evidence="5">
    <location>
        <begin position="24"/>
        <end position="49"/>
    </location>
</feature>
<dbReference type="InterPro" id="IPR006710">
    <property type="entry name" value="Glyco_hydro_43"/>
</dbReference>
<feature type="transmembrane region" description="Helical" evidence="6">
    <location>
        <begin position="372"/>
        <end position="389"/>
    </location>
</feature>
<accession>A0A6J7MZ68</accession>
<dbReference type="Gene3D" id="2.115.10.20">
    <property type="entry name" value="Glycosyl hydrolase domain, family 43"/>
    <property type="match status" value="1"/>
</dbReference>
<comment type="similarity">
    <text evidence="2">Belongs to the glycosyl hydrolase 43 family.</text>
</comment>
<sequence>MLVKVLLLIGLSLFAGLISAPPAGAKDPNDAQPGQRLPTRGPVKSSSVPKAERDVNLVDGLLRGVPIVEGDFADPFALAEPDALYIYATNTVDANIPVIRIRKNQLFKAQYLGDALPTLPSWTVKGFQWAPSVWAAPGDSFVMYYTTPSSGGLGNKQCISRATSTDPAGPFVDNSTEAFICPLSEGGAIDASIFVDTDDVLYLIWKSDGNCCNLPTVIYSQPLTSDGLSVAGPPVELITASQPWEDNLVEGPSMIRKGATYYLFYSANQWDTTDYAIGAATCTSVSGPCTKPEEKPWMDSGTFSKGPGGQEFFESAGKPGVWMVHHGWLPNQAGTPGGQRRLYLDKLGFQQGDTLPTRTGKAAAAEALVQDALIVGLVLAAIIGLWFLVRSLLRRRKQKSAA</sequence>
<gene>
    <name evidence="7" type="ORF">UFOPK2582_01607</name>
    <name evidence="8" type="ORF">UFOPK3046_01007</name>
    <name evidence="9" type="ORF">UFOPK3914_01158</name>
</gene>
<evidence type="ECO:0000256" key="1">
    <source>
        <dbReference type="ARBA" id="ARBA00004834"/>
    </source>
</evidence>